<sequence>MTELLIALAGSSGVLLATLLLAWTASASYVVATGRAGGDALLHAPRESARLLRQRRRTTLSADRLLWRGAGWSLLLVAALLVALVPWDGSALLPGSLGVVWANTLDIVVWALVWLLGWGANSVVGLVGGYRFLALALAYELPLMFALVAPALAAGSLDLAVVAGAQGTLWYAVWMPVAFAAYLLGVLGFAVLGPPSAPAGRETGSGVLTELSGPDLLVVNAGRYALLGAGAAVAVPLFLGGGAGPWLPGAVWVLVKALLLTAALAWVAGRLPVLRVHRLMEPLWTVWLPLVVVQDLVVAVVVVMGR</sequence>
<keyword evidence="8" id="KW-1185">Reference proteome</keyword>
<dbReference type="GO" id="GO:0003954">
    <property type="term" value="F:NADH dehydrogenase activity"/>
    <property type="evidence" value="ECO:0007669"/>
    <property type="project" value="TreeGrafter"/>
</dbReference>
<feature type="transmembrane region" description="Helical" evidence="6">
    <location>
        <begin position="246"/>
        <end position="266"/>
    </location>
</feature>
<protein>
    <submittedName>
        <fullName evidence="7">NADH-quinone oxidoreductase subunit H</fullName>
    </submittedName>
</protein>
<name>A0A7Y9JP59_9ACTN</name>
<reference evidence="7 8" key="1">
    <citation type="submission" date="2020-07" db="EMBL/GenBank/DDBJ databases">
        <title>Sequencing the genomes of 1000 actinobacteria strains.</title>
        <authorList>
            <person name="Klenk H.-P."/>
        </authorList>
    </citation>
    <scope>NUCLEOTIDE SEQUENCE [LARGE SCALE GENOMIC DNA]</scope>
    <source>
        <strain evidence="7 8">DSM 18965</strain>
    </source>
</reference>
<evidence type="ECO:0000256" key="2">
    <source>
        <dbReference type="ARBA" id="ARBA00022692"/>
    </source>
</evidence>
<comment type="subcellular location">
    <subcellularLocation>
        <location evidence="5">Cell membrane</location>
        <topology evidence="5">Multi-pass membrane protein</topology>
    </subcellularLocation>
    <subcellularLocation>
        <location evidence="1">Membrane</location>
        <topology evidence="1">Multi-pass membrane protein</topology>
    </subcellularLocation>
</comment>
<evidence type="ECO:0000256" key="5">
    <source>
        <dbReference type="RuleBase" id="RU000471"/>
    </source>
</evidence>
<keyword evidence="2 5" id="KW-0812">Transmembrane</keyword>
<evidence type="ECO:0000256" key="1">
    <source>
        <dbReference type="ARBA" id="ARBA00004141"/>
    </source>
</evidence>
<dbReference type="Pfam" id="PF00146">
    <property type="entry name" value="NADHdh"/>
    <property type="match status" value="1"/>
</dbReference>
<feature type="transmembrane region" description="Helical" evidence="6">
    <location>
        <begin position="286"/>
        <end position="305"/>
    </location>
</feature>
<keyword evidence="5" id="KW-0520">NAD</keyword>
<evidence type="ECO:0000313" key="7">
    <source>
        <dbReference type="EMBL" id="NYD55821.1"/>
    </source>
</evidence>
<evidence type="ECO:0000256" key="4">
    <source>
        <dbReference type="ARBA" id="ARBA00023136"/>
    </source>
</evidence>
<evidence type="ECO:0000256" key="3">
    <source>
        <dbReference type="ARBA" id="ARBA00022989"/>
    </source>
</evidence>
<gene>
    <name evidence="7" type="ORF">BKA08_000059</name>
</gene>
<keyword evidence="3 6" id="KW-1133">Transmembrane helix</keyword>
<proteinExistence type="inferred from homology"/>
<accession>A0A7Y9JP59</accession>
<dbReference type="RefSeq" id="WP_179613791.1">
    <property type="nucleotide sequence ID" value="NZ_CP059163.1"/>
</dbReference>
<keyword evidence="4 6" id="KW-0472">Membrane</keyword>
<feature type="transmembrane region" description="Helical" evidence="6">
    <location>
        <begin position="169"/>
        <end position="192"/>
    </location>
</feature>
<dbReference type="Proteomes" id="UP000516957">
    <property type="component" value="Unassembled WGS sequence"/>
</dbReference>
<comment type="similarity">
    <text evidence="5">Belongs to the complex I subunit 1 family.</text>
</comment>
<organism evidence="7 8">
    <name type="scientific">Nocardioides marinisabuli</name>
    <dbReference type="NCBI Taxonomy" id="419476"/>
    <lineage>
        <taxon>Bacteria</taxon>
        <taxon>Bacillati</taxon>
        <taxon>Actinomycetota</taxon>
        <taxon>Actinomycetes</taxon>
        <taxon>Propionibacteriales</taxon>
        <taxon>Nocardioidaceae</taxon>
        <taxon>Nocardioides</taxon>
    </lineage>
</organism>
<feature type="transmembrane region" description="Helical" evidence="6">
    <location>
        <begin position="65"/>
        <end position="87"/>
    </location>
</feature>
<dbReference type="PANTHER" id="PTHR11432">
    <property type="entry name" value="NADH DEHYDROGENASE SUBUNIT 1"/>
    <property type="match status" value="1"/>
</dbReference>
<evidence type="ECO:0000256" key="6">
    <source>
        <dbReference type="SAM" id="Phobius"/>
    </source>
</evidence>
<dbReference type="GO" id="GO:0005886">
    <property type="term" value="C:plasma membrane"/>
    <property type="evidence" value="ECO:0007669"/>
    <property type="project" value="UniProtKB-SubCell"/>
</dbReference>
<feature type="transmembrane region" description="Helical" evidence="6">
    <location>
        <begin position="99"/>
        <end position="120"/>
    </location>
</feature>
<feature type="transmembrane region" description="Helical" evidence="6">
    <location>
        <begin position="221"/>
        <end position="239"/>
    </location>
</feature>
<dbReference type="AlphaFoldDB" id="A0A7Y9JP59"/>
<feature type="transmembrane region" description="Helical" evidence="6">
    <location>
        <begin position="132"/>
        <end position="157"/>
    </location>
</feature>
<comment type="caution">
    <text evidence="7">The sequence shown here is derived from an EMBL/GenBank/DDBJ whole genome shotgun (WGS) entry which is preliminary data.</text>
</comment>
<dbReference type="InterPro" id="IPR001694">
    <property type="entry name" value="NADH_UbQ_OxRdtase_su1/FPO"/>
</dbReference>
<dbReference type="EMBL" id="JACCBE010000001">
    <property type="protein sequence ID" value="NYD55821.1"/>
    <property type="molecule type" value="Genomic_DNA"/>
</dbReference>
<dbReference type="GO" id="GO:0009060">
    <property type="term" value="P:aerobic respiration"/>
    <property type="evidence" value="ECO:0007669"/>
    <property type="project" value="TreeGrafter"/>
</dbReference>
<dbReference type="PANTHER" id="PTHR11432:SF20">
    <property type="entry name" value="NADH-UBIQUINONE OXIDOREDUCTASE CHAIN 1"/>
    <property type="match status" value="1"/>
</dbReference>
<evidence type="ECO:0000313" key="8">
    <source>
        <dbReference type="Proteomes" id="UP000516957"/>
    </source>
</evidence>